<protein>
    <recommendedName>
        <fullName evidence="9">ABC transmembrane type-1 domain-containing protein</fullName>
    </recommendedName>
</protein>
<evidence type="ECO:0000256" key="6">
    <source>
        <dbReference type="ARBA" id="ARBA00022989"/>
    </source>
</evidence>
<keyword evidence="6 8" id="KW-1133">Transmembrane helix</keyword>
<feature type="transmembrane region" description="Helical" evidence="8">
    <location>
        <begin position="205"/>
        <end position="238"/>
    </location>
</feature>
<dbReference type="PANTHER" id="PTHR42929">
    <property type="entry name" value="INNER MEMBRANE ABC TRANSPORTER PERMEASE PROTEIN YDCU-RELATED-RELATED"/>
    <property type="match status" value="1"/>
</dbReference>
<feature type="transmembrane region" description="Helical" evidence="8">
    <location>
        <begin position="258"/>
        <end position="282"/>
    </location>
</feature>
<feature type="domain" description="ABC transmembrane type-1" evidence="9">
    <location>
        <begin position="76"/>
        <end position="282"/>
    </location>
</feature>
<evidence type="ECO:0000256" key="4">
    <source>
        <dbReference type="ARBA" id="ARBA00022475"/>
    </source>
</evidence>
<evidence type="ECO:0000256" key="2">
    <source>
        <dbReference type="ARBA" id="ARBA00007069"/>
    </source>
</evidence>
<evidence type="ECO:0000313" key="10">
    <source>
        <dbReference type="EMBL" id="SVA21791.1"/>
    </source>
</evidence>
<comment type="subcellular location">
    <subcellularLocation>
        <location evidence="1">Cell membrane</location>
        <topology evidence="1">Multi-pass membrane protein</topology>
    </subcellularLocation>
</comment>
<dbReference type="GO" id="GO:0055085">
    <property type="term" value="P:transmembrane transport"/>
    <property type="evidence" value="ECO:0007669"/>
    <property type="project" value="InterPro"/>
</dbReference>
<dbReference type="InterPro" id="IPR000515">
    <property type="entry name" value="MetI-like"/>
</dbReference>
<evidence type="ECO:0000256" key="3">
    <source>
        <dbReference type="ARBA" id="ARBA00022448"/>
    </source>
</evidence>
<proteinExistence type="inferred from homology"/>
<feature type="transmembrane region" description="Helical" evidence="8">
    <location>
        <begin position="108"/>
        <end position="132"/>
    </location>
</feature>
<dbReference type="Gene3D" id="1.10.3720.10">
    <property type="entry name" value="MetI-like"/>
    <property type="match status" value="1"/>
</dbReference>
<evidence type="ECO:0000256" key="8">
    <source>
        <dbReference type="SAM" id="Phobius"/>
    </source>
</evidence>
<keyword evidence="7 8" id="KW-0472">Membrane</keyword>
<dbReference type="PANTHER" id="PTHR42929:SF5">
    <property type="entry name" value="ABC TRANSPORTER PERMEASE PROTEIN"/>
    <property type="match status" value="1"/>
</dbReference>
<feature type="transmembrane region" description="Helical" evidence="8">
    <location>
        <begin position="24"/>
        <end position="51"/>
    </location>
</feature>
<keyword evidence="5 8" id="KW-0812">Transmembrane</keyword>
<name>A0A381U208_9ZZZZ</name>
<evidence type="ECO:0000256" key="7">
    <source>
        <dbReference type="ARBA" id="ARBA00023136"/>
    </source>
</evidence>
<dbReference type="CDD" id="cd06261">
    <property type="entry name" value="TM_PBP2"/>
    <property type="match status" value="1"/>
</dbReference>
<accession>A0A381U208</accession>
<dbReference type="PROSITE" id="PS50928">
    <property type="entry name" value="ABC_TM1"/>
    <property type="match status" value="1"/>
</dbReference>
<dbReference type="GO" id="GO:0005886">
    <property type="term" value="C:plasma membrane"/>
    <property type="evidence" value="ECO:0007669"/>
    <property type="project" value="UniProtKB-SubCell"/>
</dbReference>
<dbReference type="EMBL" id="UINC01005511">
    <property type="protein sequence ID" value="SVA21791.1"/>
    <property type="molecule type" value="Genomic_DNA"/>
</dbReference>
<keyword evidence="4" id="KW-1003">Cell membrane</keyword>
<sequence length="295" mass="32990">MSTFDRHLNEHSLRKLDRNERYKLFGLTLPYLLMVVALTIIPIGWLFYMSFIGRDETLSLENYTRMLDSKAYIRIFITTFKISLLTTLICGLIGYPLTYFMSQLPKKWAAICMIGVLIPFWTSLLVRTYAWLVLLQKKGLVNSFLVDLELISEPIKFVHNTSGTLIGMVHIMLPYMILPLYANMVAIDKYCVRAAASLGAKPTKAFWTVFFPLCLPGLFAGSLIVFVLCLGFYVTPAVLGGGRVIMAAMKISSNIELYFSWGAASALGVVLLVVTLGILFIASKLVPLDKISAQS</sequence>
<dbReference type="InterPro" id="IPR035906">
    <property type="entry name" value="MetI-like_sf"/>
</dbReference>
<gene>
    <name evidence="10" type="ORF">METZ01_LOCUS74645</name>
</gene>
<organism evidence="10">
    <name type="scientific">marine metagenome</name>
    <dbReference type="NCBI Taxonomy" id="408172"/>
    <lineage>
        <taxon>unclassified sequences</taxon>
        <taxon>metagenomes</taxon>
        <taxon>ecological metagenomes</taxon>
    </lineage>
</organism>
<feature type="transmembrane region" description="Helical" evidence="8">
    <location>
        <begin position="71"/>
        <end position="96"/>
    </location>
</feature>
<feature type="transmembrane region" description="Helical" evidence="8">
    <location>
        <begin position="165"/>
        <end position="184"/>
    </location>
</feature>
<dbReference type="AlphaFoldDB" id="A0A381U208"/>
<keyword evidence="3" id="KW-0813">Transport</keyword>
<evidence type="ECO:0000259" key="9">
    <source>
        <dbReference type="PROSITE" id="PS50928"/>
    </source>
</evidence>
<comment type="similarity">
    <text evidence="2">Belongs to the binding-protein-dependent transport system permease family. CysTW subfamily.</text>
</comment>
<evidence type="ECO:0000256" key="1">
    <source>
        <dbReference type="ARBA" id="ARBA00004651"/>
    </source>
</evidence>
<dbReference type="SUPFAM" id="SSF161098">
    <property type="entry name" value="MetI-like"/>
    <property type="match status" value="1"/>
</dbReference>
<reference evidence="10" key="1">
    <citation type="submission" date="2018-05" db="EMBL/GenBank/DDBJ databases">
        <authorList>
            <person name="Lanie J.A."/>
            <person name="Ng W.-L."/>
            <person name="Kazmierczak K.M."/>
            <person name="Andrzejewski T.M."/>
            <person name="Davidsen T.M."/>
            <person name="Wayne K.J."/>
            <person name="Tettelin H."/>
            <person name="Glass J.I."/>
            <person name="Rusch D."/>
            <person name="Podicherti R."/>
            <person name="Tsui H.-C.T."/>
            <person name="Winkler M.E."/>
        </authorList>
    </citation>
    <scope>NUCLEOTIDE SEQUENCE</scope>
</reference>
<evidence type="ECO:0000256" key="5">
    <source>
        <dbReference type="ARBA" id="ARBA00022692"/>
    </source>
</evidence>